<evidence type="ECO:0000313" key="2">
    <source>
        <dbReference type="Proteomes" id="UP000653565"/>
    </source>
</evidence>
<evidence type="ECO:0000313" key="1">
    <source>
        <dbReference type="EMBL" id="KAF4232223.1"/>
    </source>
</evidence>
<name>A0A8H4M6R4_9EURO</name>
<dbReference type="AlphaFoldDB" id="A0A8H4M6R4"/>
<keyword evidence="2" id="KW-1185">Reference proteome</keyword>
<organism evidence="1 2">
    <name type="scientific">Aspergillus fumigatiaffinis</name>
    <dbReference type="NCBI Taxonomy" id="340414"/>
    <lineage>
        <taxon>Eukaryota</taxon>
        <taxon>Fungi</taxon>
        <taxon>Dikarya</taxon>
        <taxon>Ascomycota</taxon>
        <taxon>Pezizomycotina</taxon>
        <taxon>Eurotiomycetes</taxon>
        <taxon>Eurotiomycetidae</taxon>
        <taxon>Eurotiales</taxon>
        <taxon>Aspergillaceae</taxon>
        <taxon>Aspergillus</taxon>
        <taxon>Aspergillus subgen. Fumigati</taxon>
    </lineage>
</organism>
<sequence length="350" mass="39530">MAVQWEVFEMKVETSSSDHVQDSLFANGRMQVPVIVSIEAINPATGTIHKLSEEQLNTIELVDYDYPTMQLPTDWAYSDEENEFNHVLPAIASTETPQAEVSNPNANPQKKTWWVLTWKVERKNIGARIKTLNGTVHHTGGGIGHSDSHVTIIGQSPIHYDMSNVRFDREDRIIVYIGSYMCEQYNFYLSSARHRFQNVEVTKGSFFDPATDPPIDRCYLRVSSPPHPRFQQFSFLHYLWPMGPQQTRQVGNKNAHTNITINQRPGALCFTSFSLTGRPPLYGDSAGWYEKHFKVYDEYGNWGHFKASHSNGFVDITVSALNAFSDGKVAPREAFTPISPQEAASIDPGN</sequence>
<dbReference type="Proteomes" id="UP000653565">
    <property type="component" value="Unassembled WGS sequence"/>
</dbReference>
<gene>
    <name evidence="1" type="ORF">CNMCM6805_010059</name>
</gene>
<dbReference type="EMBL" id="JAAAPX010000093">
    <property type="protein sequence ID" value="KAF4232223.1"/>
    <property type="molecule type" value="Genomic_DNA"/>
</dbReference>
<comment type="caution">
    <text evidence="1">The sequence shown here is derived from an EMBL/GenBank/DDBJ whole genome shotgun (WGS) entry which is preliminary data.</text>
</comment>
<reference evidence="1" key="2">
    <citation type="submission" date="2020-04" db="EMBL/GenBank/DDBJ databases">
        <authorList>
            <person name="Santos R.A.C."/>
            <person name="Steenwyk J.L."/>
            <person name="Rivero-Menendez O."/>
            <person name="Mead M.E."/>
            <person name="Silva L.P."/>
            <person name="Bastos R.W."/>
            <person name="Alastruey-Izquierdo A."/>
            <person name="Goldman G.H."/>
            <person name="Rokas A."/>
        </authorList>
    </citation>
    <scope>NUCLEOTIDE SEQUENCE</scope>
    <source>
        <strain evidence="1">CNM-CM6805</strain>
    </source>
</reference>
<protein>
    <submittedName>
        <fullName evidence="1">Uncharacterized protein</fullName>
    </submittedName>
</protein>
<proteinExistence type="predicted"/>
<reference evidence="1" key="1">
    <citation type="journal article" date="2020" name="bioRxiv">
        <title>Genomic and phenotypic heterogeneity of clinical isolates of the human pathogens Aspergillus fumigatus, Aspergillus lentulus and Aspergillus fumigatiaffinis.</title>
        <authorList>
            <person name="dos Santos R.A.C."/>
            <person name="Steenwyk J.L."/>
            <person name="Rivero-Menendez O."/>
            <person name="Mead M.E."/>
            <person name="Silva L.P."/>
            <person name="Bastos R.W."/>
            <person name="Alastruey-Izquierdo A."/>
            <person name="Goldman G.H."/>
            <person name="Rokas A."/>
        </authorList>
    </citation>
    <scope>NUCLEOTIDE SEQUENCE</scope>
    <source>
        <strain evidence="1">CNM-CM6805</strain>
    </source>
</reference>
<accession>A0A8H4M6R4</accession>